<dbReference type="HOGENOM" id="CLU_023205_2_1_1"/>
<dbReference type="PANTHER" id="PTHR43625">
    <property type="entry name" value="AFLATOXIN B1 ALDEHYDE REDUCTASE"/>
    <property type="match status" value="1"/>
</dbReference>
<keyword evidence="1" id="KW-0560">Oxidoreductase</keyword>
<dbReference type="AlphaFoldDB" id="A0A093UQC5"/>
<sequence>MPASLPTRPLGHNGPLIPAIGLGLMGLSTFYGTPPSDEERFEFLDRAYELGCTHWDSAAMYGDNEVLLGKWFQRTGKRKDIFLTTKFGNHVTPEGGREIRNDAEYIRQSVADSLKKLQTNYIDLLYCHRFNGQIPVEDIITVMKEFVEYGHPSFPPFQKFADIGLSECGVDTLQRAVKIHPIHAYQIEYSPFSMDIEKPEVGLLDACRELGIATVAYSPLGRGMLTGQYKSVSDFGEGDFRRTIPRFSTQENLDKNLELVYTLQRIADKKNCTSGQLTLAWMISQGKDIFPIPGTKKIKYLEENIGAYKVSLSEEEVEQIREAIEKAEVVGTRVAGHLMKDLVVDTPPLSQQPITIAV</sequence>
<dbReference type="GO" id="GO:0016491">
    <property type="term" value="F:oxidoreductase activity"/>
    <property type="evidence" value="ECO:0007669"/>
    <property type="project" value="UniProtKB-KW"/>
</dbReference>
<feature type="domain" description="NADP-dependent oxidoreductase" evidence="2">
    <location>
        <begin position="20"/>
        <end position="324"/>
    </location>
</feature>
<protein>
    <submittedName>
        <fullName evidence="3">Aldo-keto reductase yakc [NADP(+)]</fullName>
    </submittedName>
</protein>
<evidence type="ECO:0000256" key="1">
    <source>
        <dbReference type="ARBA" id="ARBA00023002"/>
    </source>
</evidence>
<reference key="1">
    <citation type="journal article" date="2014" name="PLoS Genet.">
        <title>Signature Gene Expression Reveals Novel Clues to the Molecular Mechanisms of Dimorphic Transition in Penicillium marneffei.</title>
        <authorList>
            <person name="Yang E."/>
            <person name="Wang G."/>
            <person name="Cai J."/>
            <person name="Woo P.C."/>
            <person name="Lau S.K."/>
            <person name="Yuen K.-Y."/>
            <person name="Chow W.-N."/>
            <person name="Lin X."/>
        </authorList>
    </citation>
    <scope>NUCLEOTIDE SEQUENCE [LARGE SCALE GENOMIC DNA]</scope>
    <source>
        <strain>PM1</strain>
    </source>
</reference>
<dbReference type="GO" id="GO:0005737">
    <property type="term" value="C:cytoplasm"/>
    <property type="evidence" value="ECO:0007669"/>
    <property type="project" value="TreeGrafter"/>
</dbReference>
<dbReference type="PANTHER" id="PTHR43625:SF40">
    <property type="entry name" value="ALDO-KETO REDUCTASE YAKC [NADP(+)]"/>
    <property type="match status" value="1"/>
</dbReference>
<evidence type="ECO:0000259" key="2">
    <source>
        <dbReference type="Pfam" id="PF00248"/>
    </source>
</evidence>
<dbReference type="InterPro" id="IPR050791">
    <property type="entry name" value="Aldo-Keto_reductase"/>
</dbReference>
<dbReference type="Gene3D" id="3.20.20.100">
    <property type="entry name" value="NADP-dependent oxidoreductase domain"/>
    <property type="match status" value="1"/>
</dbReference>
<dbReference type="SUPFAM" id="SSF51430">
    <property type="entry name" value="NAD(P)-linked oxidoreductase"/>
    <property type="match status" value="1"/>
</dbReference>
<dbReference type="InterPro" id="IPR036812">
    <property type="entry name" value="NAD(P)_OxRdtase_dom_sf"/>
</dbReference>
<comment type="caution">
    <text evidence="3">The sequence shown here is derived from an EMBL/GenBank/DDBJ whole genome shotgun (WGS) entry which is preliminary data.</text>
</comment>
<dbReference type="Pfam" id="PF00248">
    <property type="entry name" value="Aldo_ket_red"/>
    <property type="match status" value="1"/>
</dbReference>
<gene>
    <name evidence="3" type="ORF">GQ26_0440420</name>
</gene>
<organism evidence="3">
    <name type="scientific">Talaromyces marneffei PM1</name>
    <dbReference type="NCBI Taxonomy" id="1077442"/>
    <lineage>
        <taxon>Eukaryota</taxon>
        <taxon>Fungi</taxon>
        <taxon>Dikarya</taxon>
        <taxon>Ascomycota</taxon>
        <taxon>Pezizomycotina</taxon>
        <taxon>Eurotiomycetes</taxon>
        <taxon>Eurotiomycetidae</taxon>
        <taxon>Eurotiales</taxon>
        <taxon>Trichocomaceae</taxon>
        <taxon>Talaromyces</taxon>
        <taxon>Talaromyces sect. Talaromyces</taxon>
    </lineage>
</organism>
<proteinExistence type="predicted"/>
<accession>A0A093UQC5</accession>
<name>A0A093UQC5_TALMA</name>
<dbReference type="EMBL" id="JPOX01000044">
    <property type="protein sequence ID" value="KFX42472.1"/>
    <property type="molecule type" value="Genomic_DNA"/>
</dbReference>
<reference evidence="3" key="2">
    <citation type="journal article" date="2014" name="PLoS Genet.">
        <title>Signature gene expression reveals novel clues to the molecular mechanisms of dimorphic transition in Penicillium marneffei.</title>
        <authorList>
            <person name="Yang E."/>
            <person name="Wang G."/>
            <person name="Cai J."/>
            <person name="Woo P.C."/>
            <person name="Lau S.K."/>
            <person name="Yuen K.-Y."/>
            <person name="Chow W.-N."/>
            <person name="Lin X."/>
        </authorList>
    </citation>
    <scope>NUCLEOTIDE SEQUENCE</scope>
    <source>
        <strain evidence="3">PM1</strain>
    </source>
</reference>
<dbReference type="InterPro" id="IPR023210">
    <property type="entry name" value="NADP_OxRdtase_dom"/>
</dbReference>
<dbReference type="eggNOG" id="KOG1575">
    <property type="taxonomic scope" value="Eukaryota"/>
</dbReference>
<evidence type="ECO:0000313" key="3">
    <source>
        <dbReference type="EMBL" id="KFX42472.1"/>
    </source>
</evidence>